<feature type="compositionally biased region" description="Polar residues" evidence="1">
    <location>
        <begin position="208"/>
        <end position="224"/>
    </location>
</feature>
<dbReference type="Pfam" id="PF13942">
    <property type="entry name" value="Lipoprotein_20"/>
    <property type="match status" value="1"/>
</dbReference>
<name>A0A1X1EXK9_PANCY</name>
<dbReference type="STRING" id="55209.HA50_14605"/>
<evidence type="ECO:0008006" key="4">
    <source>
        <dbReference type="Google" id="ProtNLM"/>
    </source>
</evidence>
<dbReference type="EMBL" id="MLJI01000001">
    <property type="protein sequence ID" value="ORM94515.1"/>
    <property type="molecule type" value="Genomic_DNA"/>
</dbReference>
<organism evidence="2 3">
    <name type="scientific">Pantoea cypripedii</name>
    <name type="common">Pectobacterium cypripedii</name>
    <name type="synonym">Erwinia cypripedii</name>
    <dbReference type="NCBI Taxonomy" id="55209"/>
    <lineage>
        <taxon>Bacteria</taxon>
        <taxon>Pseudomonadati</taxon>
        <taxon>Pseudomonadota</taxon>
        <taxon>Gammaproteobacteria</taxon>
        <taxon>Enterobacterales</taxon>
        <taxon>Erwiniaceae</taxon>
        <taxon>Pantoea</taxon>
    </lineage>
</organism>
<dbReference type="NCBIfam" id="NF007997">
    <property type="entry name" value="PRK10722.1"/>
    <property type="match status" value="1"/>
</dbReference>
<dbReference type="Proteomes" id="UP000193749">
    <property type="component" value="Unassembled WGS sequence"/>
</dbReference>
<sequence>MNLSLKKIFAGSLLVFSLAGCHAPSADSALRDDSIQPEPQVRLPDYLATDCGNVWQIEYPSAMSNPLYWQRAIDCAERLSPAEARAEARRWPVQGWSRAFKQGILLANGNVTPQERRDYVDTLDGYSTTFPAAVRPLIQLWRSNQAAQLELSDARGRYARLQQSTDAELDSLRQQQRTLRTSLADTQHKLERLTDIERQLSSRKAPDSSDTSHSASGTANEEQP</sequence>
<dbReference type="PROSITE" id="PS51257">
    <property type="entry name" value="PROKAR_LIPOPROTEIN"/>
    <property type="match status" value="1"/>
</dbReference>
<proteinExistence type="predicted"/>
<dbReference type="OrthoDB" id="6485482at2"/>
<dbReference type="RefSeq" id="WP_084876338.1">
    <property type="nucleotide sequence ID" value="NZ_JAGGMY010000001.1"/>
</dbReference>
<evidence type="ECO:0000313" key="2">
    <source>
        <dbReference type="EMBL" id="ORM94515.1"/>
    </source>
</evidence>
<feature type="region of interest" description="Disordered" evidence="1">
    <location>
        <begin position="195"/>
        <end position="224"/>
    </location>
</feature>
<dbReference type="InterPro" id="IPR025262">
    <property type="entry name" value="QseG"/>
</dbReference>
<evidence type="ECO:0000256" key="1">
    <source>
        <dbReference type="SAM" id="MobiDB-lite"/>
    </source>
</evidence>
<keyword evidence="3" id="KW-1185">Reference proteome</keyword>
<evidence type="ECO:0000313" key="3">
    <source>
        <dbReference type="Proteomes" id="UP000193749"/>
    </source>
</evidence>
<reference evidence="2 3" key="1">
    <citation type="journal article" date="2017" name="Antonie Van Leeuwenhoek">
        <title>Phylogenomic resolution of the bacterial genus Pantoea and its relationship with Erwinia and Tatumella.</title>
        <authorList>
            <person name="Palmer M."/>
            <person name="Steenkamp E.T."/>
            <person name="Coetzee M.P."/>
            <person name="Chan W.Y."/>
            <person name="van Zyl E."/>
            <person name="De Maayer P."/>
            <person name="Coutinho T.A."/>
            <person name="Blom J."/>
            <person name="Smits T.H."/>
            <person name="Duffy B."/>
            <person name="Venter S.N."/>
        </authorList>
    </citation>
    <scope>NUCLEOTIDE SEQUENCE [LARGE SCALE GENOMIC DNA]</scope>
    <source>
        <strain evidence="2 3">LMG 2657</strain>
    </source>
</reference>
<feature type="compositionally biased region" description="Basic and acidic residues" evidence="1">
    <location>
        <begin position="195"/>
        <end position="207"/>
    </location>
</feature>
<accession>A0A1X1EXK9</accession>
<comment type="caution">
    <text evidence="2">The sequence shown here is derived from an EMBL/GenBank/DDBJ whole genome shotgun (WGS) entry which is preliminary data.</text>
</comment>
<protein>
    <recommendedName>
        <fullName evidence="4">Two-component system QseEF-associated lipoprotein QseG</fullName>
    </recommendedName>
</protein>
<gene>
    <name evidence="2" type="ORF">HA50_14605</name>
</gene>
<dbReference type="AlphaFoldDB" id="A0A1X1EXK9"/>